<dbReference type="InterPro" id="IPR046960">
    <property type="entry name" value="PPR_At4g14850-like_plant"/>
</dbReference>
<dbReference type="EMBL" id="JAJAGQ010000001">
    <property type="protein sequence ID" value="KAJ8573485.1"/>
    <property type="molecule type" value="Genomic_DNA"/>
</dbReference>
<accession>A0A9Q1RRB6</accession>
<evidence type="ECO:0000256" key="2">
    <source>
        <dbReference type="PROSITE-ProRule" id="PRU00708"/>
    </source>
</evidence>
<dbReference type="PANTHER" id="PTHR47926">
    <property type="entry name" value="PENTATRICOPEPTIDE REPEAT-CONTAINING PROTEIN"/>
    <property type="match status" value="1"/>
</dbReference>
<dbReference type="NCBIfam" id="TIGR00756">
    <property type="entry name" value="PPR"/>
    <property type="match status" value="1"/>
</dbReference>
<comment type="caution">
    <text evidence="3">The sequence shown here is derived from an EMBL/GenBank/DDBJ whole genome shotgun (WGS) entry which is preliminary data.</text>
</comment>
<gene>
    <name evidence="3" type="ORF">K7X08_009996</name>
</gene>
<keyword evidence="4" id="KW-1185">Reference proteome</keyword>
<dbReference type="AlphaFoldDB" id="A0A9Q1RRB6"/>
<dbReference type="InterPro" id="IPR011990">
    <property type="entry name" value="TPR-like_helical_dom_sf"/>
</dbReference>
<dbReference type="Proteomes" id="UP001152561">
    <property type="component" value="Unassembled WGS sequence"/>
</dbReference>
<dbReference type="FunFam" id="1.25.40.10:FF:000344">
    <property type="entry name" value="Pentatricopeptide repeat-containing protein"/>
    <property type="match status" value="1"/>
</dbReference>
<dbReference type="PROSITE" id="PS51375">
    <property type="entry name" value="PPR"/>
    <property type="match status" value="1"/>
</dbReference>
<dbReference type="OrthoDB" id="9990610at2759"/>
<dbReference type="GO" id="GO:0009451">
    <property type="term" value="P:RNA modification"/>
    <property type="evidence" value="ECO:0007669"/>
    <property type="project" value="InterPro"/>
</dbReference>
<evidence type="ECO:0008006" key="5">
    <source>
        <dbReference type="Google" id="ProtNLM"/>
    </source>
</evidence>
<evidence type="ECO:0000313" key="3">
    <source>
        <dbReference type="EMBL" id="KAJ8573485.1"/>
    </source>
</evidence>
<keyword evidence="1" id="KW-0677">Repeat</keyword>
<dbReference type="Gene3D" id="1.25.40.10">
    <property type="entry name" value="Tetratricopeptide repeat domain"/>
    <property type="match status" value="1"/>
</dbReference>
<dbReference type="GO" id="GO:0003723">
    <property type="term" value="F:RNA binding"/>
    <property type="evidence" value="ECO:0007669"/>
    <property type="project" value="InterPro"/>
</dbReference>
<feature type="repeat" description="PPR" evidence="2">
    <location>
        <begin position="17"/>
        <end position="51"/>
    </location>
</feature>
<evidence type="ECO:0000256" key="1">
    <source>
        <dbReference type="ARBA" id="ARBA00022737"/>
    </source>
</evidence>
<organism evidence="3 4">
    <name type="scientific">Anisodus acutangulus</name>
    <dbReference type="NCBI Taxonomy" id="402998"/>
    <lineage>
        <taxon>Eukaryota</taxon>
        <taxon>Viridiplantae</taxon>
        <taxon>Streptophyta</taxon>
        <taxon>Embryophyta</taxon>
        <taxon>Tracheophyta</taxon>
        <taxon>Spermatophyta</taxon>
        <taxon>Magnoliopsida</taxon>
        <taxon>eudicotyledons</taxon>
        <taxon>Gunneridae</taxon>
        <taxon>Pentapetalae</taxon>
        <taxon>asterids</taxon>
        <taxon>lamiids</taxon>
        <taxon>Solanales</taxon>
        <taxon>Solanaceae</taxon>
        <taxon>Solanoideae</taxon>
        <taxon>Hyoscyameae</taxon>
        <taxon>Anisodus</taxon>
    </lineage>
</organism>
<proteinExistence type="predicted"/>
<reference evidence="4" key="1">
    <citation type="journal article" date="2023" name="Proc. Natl. Acad. Sci. U.S.A.">
        <title>Genomic and structural basis for evolution of tropane alkaloid biosynthesis.</title>
        <authorList>
            <person name="Wanga Y.-J."/>
            <person name="Taina T."/>
            <person name="Yua J.-Y."/>
            <person name="Lia J."/>
            <person name="Xua B."/>
            <person name="Chenc J."/>
            <person name="D'Auriad J.C."/>
            <person name="Huanga J.-P."/>
            <person name="Huanga S.-X."/>
        </authorList>
    </citation>
    <scope>NUCLEOTIDE SEQUENCE [LARGE SCALE GENOMIC DNA]</scope>
    <source>
        <strain evidence="4">cv. KIB-2019</strain>
    </source>
</reference>
<evidence type="ECO:0000313" key="4">
    <source>
        <dbReference type="Proteomes" id="UP001152561"/>
    </source>
</evidence>
<name>A0A9Q1RRB6_9SOLA</name>
<protein>
    <recommendedName>
        <fullName evidence="5">Pentatricopeptide repeat-containing protein</fullName>
    </recommendedName>
</protein>
<dbReference type="Pfam" id="PF13041">
    <property type="entry name" value="PPR_2"/>
    <property type="match status" value="1"/>
</dbReference>
<dbReference type="InterPro" id="IPR002885">
    <property type="entry name" value="PPR_rpt"/>
</dbReference>
<sequence>MVNRVHDDVLEMGFGSDLYICNALIDMYSRMNELGNARKVFDKMPQRDVVSWNSLISGYSANVYWEEALEAFREGRLSGVDADAFTVASVLPACGGLMEVEQGQIVHGLVEKSGTKGDMNMERSLQLRKLRIYDMKTIWRYRVAGLMHYSTSKRDAKILRTSVSV</sequence>